<proteinExistence type="predicted"/>
<dbReference type="Proteomes" id="UP001472677">
    <property type="component" value="Unassembled WGS sequence"/>
</dbReference>
<protein>
    <submittedName>
        <fullName evidence="1">Uncharacterized protein</fullName>
    </submittedName>
</protein>
<evidence type="ECO:0000313" key="1">
    <source>
        <dbReference type="EMBL" id="KAK8524975.1"/>
    </source>
</evidence>
<name>A0ABR2CX93_9ROSI</name>
<comment type="caution">
    <text evidence="1">The sequence shown here is derived from an EMBL/GenBank/DDBJ whole genome shotgun (WGS) entry which is preliminary data.</text>
</comment>
<accession>A0ABR2CX93</accession>
<sequence length="199" mass="21538">MVFSEEEKSDGATPRVLRENPVFIPSGQDYAASMVAWDECIGMLDRGMGSGSERFDAMWCDSALARQEDAHVLLGFPVMLELGGAGVAGHVGVGRCGDKEDTLNTILSYSETDLIPVPVKSAVVEKGVEVVVADGVARKVSSVNDLVLNMRSEEQKCLLVKAMGKSRQNKARTAVADGDFFLVIILFQILISSHDKQQF</sequence>
<gene>
    <name evidence="1" type="ORF">V6N12_029826</name>
</gene>
<dbReference type="EMBL" id="JBBPBM010000041">
    <property type="protein sequence ID" value="KAK8524975.1"/>
    <property type="molecule type" value="Genomic_DNA"/>
</dbReference>
<evidence type="ECO:0000313" key="2">
    <source>
        <dbReference type="Proteomes" id="UP001472677"/>
    </source>
</evidence>
<organism evidence="1 2">
    <name type="scientific">Hibiscus sabdariffa</name>
    <name type="common">roselle</name>
    <dbReference type="NCBI Taxonomy" id="183260"/>
    <lineage>
        <taxon>Eukaryota</taxon>
        <taxon>Viridiplantae</taxon>
        <taxon>Streptophyta</taxon>
        <taxon>Embryophyta</taxon>
        <taxon>Tracheophyta</taxon>
        <taxon>Spermatophyta</taxon>
        <taxon>Magnoliopsida</taxon>
        <taxon>eudicotyledons</taxon>
        <taxon>Gunneridae</taxon>
        <taxon>Pentapetalae</taxon>
        <taxon>rosids</taxon>
        <taxon>malvids</taxon>
        <taxon>Malvales</taxon>
        <taxon>Malvaceae</taxon>
        <taxon>Malvoideae</taxon>
        <taxon>Hibiscus</taxon>
    </lineage>
</organism>
<keyword evidence="2" id="KW-1185">Reference proteome</keyword>
<reference evidence="1 2" key="1">
    <citation type="journal article" date="2024" name="G3 (Bethesda)">
        <title>Genome assembly of Hibiscus sabdariffa L. provides insights into metabolisms of medicinal natural products.</title>
        <authorList>
            <person name="Kim T."/>
        </authorList>
    </citation>
    <scope>NUCLEOTIDE SEQUENCE [LARGE SCALE GENOMIC DNA]</scope>
    <source>
        <strain evidence="1">TK-2024</strain>
        <tissue evidence="1">Old leaves</tissue>
    </source>
</reference>